<evidence type="ECO:0000313" key="15">
    <source>
        <dbReference type="EMBL" id="GHD46541.1"/>
    </source>
</evidence>
<dbReference type="PROSITE" id="PS51671">
    <property type="entry name" value="ACT"/>
    <property type="match status" value="1"/>
</dbReference>
<dbReference type="InterPro" id="IPR045865">
    <property type="entry name" value="ACT-like_dom_sf"/>
</dbReference>
<dbReference type="Proteomes" id="UP000630353">
    <property type="component" value="Unassembled WGS sequence"/>
</dbReference>
<dbReference type="SUPFAM" id="SSF55021">
    <property type="entry name" value="ACT-like"/>
    <property type="match status" value="1"/>
</dbReference>
<evidence type="ECO:0000259" key="14">
    <source>
        <dbReference type="PROSITE" id="PS51671"/>
    </source>
</evidence>
<evidence type="ECO:0000256" key="3">
    <source>
        <dbReference type="ARBA" id="ARBA00006753"/>
    </source>
</evidence>
<dbReference type="Gene3D" id="3.30.70.260">
    <property type="match status" value="1"/>
</dbReference>
<dbReference type="PANTHER" id="PTHR43331">
    <property type="entry name" value="HOMOSERINE DEHYDROGENASE"/>
    <property type="match status" value="1"/>
</dbReference>
<evidence type="ECO:0000256" key="10">
    <source>
        <dbReference type="ARBA" id="ARBA00023167"/>
    </source>
</evidence>
<dbReference type="PANTHER" id="PTHR43331:SF1">
    <property type="entry name" value="HOMOSERINE DEHYDROGENASE"/>
    <property type="match status" value="1"/>
</dbReference>
<sequence>MGIVRVYCEDVMSEVLRVGVAGLGTVGAETVRLLRLRREDLARRAGRPIELVAVSARDRSKDRGVDLAGVAWEDDAVALARRDDVDLVCELIGGSEGPARTLVETALSAGKSVVTANKALLAHHGTALAKTAEAGGVTLAYEAAVAGGIPIIRALRQGLVANSIGRVYGILNGTCNYILSAMRDTGRAFDDVLAEAQELGYAEADPSFDVDGIDAAHKLSLLAALVFGREVDFDGVHIEGIRPISPLDIAYAEEFGFRIKLLGIAEEAPEGVRQRVHPCMVRKDAPIAQVEGVFNAVVAEGDAVGTTLFLGRGAGAGPTASAVIGDIVDVAAGRRAPVFGIAAAELRAARPAPMEALEGRYYVRLMVIDRPGVLADVTAILRDEHVSMESMLQQGRDPMEKVPVALTTHEVDEASMRRALDKIARLDAVLEPPAMIRIVEL</sequence>
<reference evidence="15" key="2">
    <citation type="submission" date="2020-09" db="EMBL/GenBank/DDBJ databases">
        <authorList>
            <person name="Sun Q."/>
            <person name="Kim S."/>
        </authorList>
    </citation>
    <scope>NUCLEOTIDE SEQUENCE</scope>
    <source>
        <strain evidence="15">KCTC 42651</strain>
    </source>
</reference>
<dbReference type="PROSITE" id="PS01042">
    <property type="entry name" value="HOMOSER_DHGENASE"/>
    <property type="match status" value="1"/>
</dbReference>
<dbReference type="GO" id="GO:0009088">
    <property type="term" value="P:threonine biosynthetic process"/>
    <property type="evidence" value="ECO:0007669"/>
    <property type="project" value="UniProtKB-KW"/>
</dbReference>
<evidence type="ECO:0000256" key="2">
    <source>
        <dbReference type="ARBA" id="ARBA00005062"/>
    </source>
</evidence>
<evidence type="ECO:0000256" key="13">
    <source>
        <dbReference type="RuleBase" id="RU004171"/>
    </source>
</evidence>
<evidence type="ECO:0000256" key="1">
    <source>
        <dbReference type="ARBA" id="ARBA00005056"/>
    </source>
</evidence>
<dbReference type="Pfam" id="PF01842">
    <property type="entry name" value="ACT"/>
    <property type="match status" value="1"/>
</dbReference>
<feature type="binding site" evidence="12">
    <location>
        <begin position="21"/>
        <end position="28"/>
    </location>
    <ligand>
        <name>NADP(+)</name>
        <dbReference type="ChEBI" id="CHEBI:58349"/>
    </ligand>
</feature>
<evidence type="ECO:0000256" key="9">
    <source>
        <dbReference type="ARBA" id="ARBA00023002"/>
    </source>
</evidence>
<feature type="binding site" evidence="12">
    <location>
        <position position="118"/>
    </location>
    <ligand>
        <name>NADPH</name>
        <dbReference type="ChEBI" id="CHEBI:57783"/>
    </ligand>
</feature>
<dbReference type="InterPro" id="IPR016204">
    <property type="entry name" value="HDH"/>
</dbReference>
<gene>
    <name evidence="15" type="ORF">GCM10017083_15760</name>
</gene>
<keyword evidence="7" id="KW-0791">Threonine biosynthesis</keyword>
<dbReference type="Gene3D" id="3.40.50.720">
    <property type="entry name" value="NAD(P)-binding Rossmann-like Domain"/>
    <property type="match status" value="1"/>
</dbReference>
<dbReference type="EMBL" id="BMZS01000003">
    <property type="protein sequence ID" value="GHD46541.1"/>
    <property type="molecule type" value="Genomic_DNA"/>
</dbReference>
<feature type="domain" description="ACT" evidence="14">
    <location>
        <begin position="362"/>
        <end position="437"/>
    </location>
</feature>
<organism evidence="15 16">
    <name type="scientific">Thalassobaculum fulvum</name>
    <dbReference type="NCBI Taxonomy" id="1633335"/>
    <lineage>
        <taxon>Bacteria</taxon>
        <taxon>Pseudomonadati</taxon>
        <taxon>Pseudomonadota</taxon>
        <taxon>Alphaproteobacteria</taxon>
        <taxon>Rhodospirillales</taxon>
        <taxon>Thalassobaculaceae</taxon>
        <taxon>Thalassobaculum</taxon>
    </lineage>
</organism>
<evidence type="ECO:0000313" key="16">
    <source>
        <dbReference type="Proteomes" id="UP000630353"/>
    </source>
</evidence>
<evidence type="ECO:0000256" key="4">
    <source>
        <dbReference type="ARBA" id="ARBA00013213"/>
    </source>
</evidence>
<dbReference type="InterPro" id="IPR036291">
    <property type="entry name" value="NAD(P)-bd_dom_sf"/>
</dbReference>
<comment type="pathway">
    <text evidence="2">Amino-acid biosynthesis; L-methionine biosynthesis via de novo pathway; L-homoserine from L-aspartate: step 3/3.</text>
</comment>
<dbReference type="SUPFAM" id="SSF55347">
    <property type="entry name" value="Glyceraldehyde-3-phosphate dehydrogenase-like, C-terminal domain"/>
    <property type="match status" value="1"/>
</dbReference>
<feature type="active site" description="Proton donor" evidence="11">
    <location>
        <position position="218"/>
    </location>
</feature>
<dbReference type="GO" id="GO:0009086">
    <property type="term" value="P:methionine biosynthetic process"/>
    <property type="evidence" value="ECO:0007669"/>
    <property type="project" value="UniProtKB-KW"/>
</dbReference>
<comment type="caution">
    <text evidence="15">The sequence shown here is derived from an EMBL/GenBank/DDBJ whole genome shotgun (WGS) entry which is preliminary data.</text>
</comment>
<keyword evidence="9" id="KW-0560">Oxidoreductase</keyword>
<reference evidence="15" key="1">
    <citation type="journal article" date="2014" name="Int. J. Syst. Evol. Microbiol.">
        <title>Complete genome sequence of Corynebacterium casei LMG S-19264T (=DSM 44701T), isolated from a smear-ripened cheese.</title>
        <authorList>
            <consortium name="US DOE Joint Genome Institute (JGI-PGF)"/>
            <person name="Walter F."/>
            <person name="Albersmeier A."/>
            <person name="Kalinowski J."/>
            <person name="Ruckert C."/>
        </authorList>
    </citation>
    <scope>NUCLEOTIDE SEQUENCE</scope>
    <source>
        <strain evidence="15">KCTC 42651</strain>
    </source>
</reference>
<dbReference type="EC" id="1.1.1.3" evidence="4"/>
<dbReference type="InterPro" id="IPR001342">
    <property type="entry name" value="HDH_cat"/>
</dbReference>
<proteinExistence type="inferred from homology"/>
<dbReference type="GO" id="GO:0050661">
    <property type="term" value="F:NADP binding"/>
    <property type="evidence" value="ECO:0007669"/>
    <property type="project" value="InterPro"/>
</dbReference>
<keyword evidence="16" id="KW-1185">Reference proteome</keyword>
<dbReference type="SUPFAM" id="SSF51735">
    <property type="entry name" value="NAD(P)-binding Rossmann-fold domains"/>
    <property type="match status" value="1"/>
</dbReference>
<protein>
    <recommendedName>
        <fullName evidence="5">Homoserine dehydrogenase</fullName>
        <ecNumber evidence="4">1.1.1.3</ecNumber>
    </recommendedName>
</protein>
<comment type="pathway">
    <text evidence="1">Amino-acid biosynthesis; L-threonine biosynthesis; L-threonine from L-aspartate: step 3/5.</text>
</comment>
<feature type="binding site" evidence="12">
    <location>
        <position position="203"/>
    </location>
    <ligand>
        <name>L-homoserine</name>
        <dbReference type="ChEBI" id="CHEBI:57476"/>
    </ligand>
</feature>
<dbReference type="InterPro" id="IPR002912">
    <property type="entry name" value="ACT_dom"/>
</dbReference>
<evidence type="ECO:0000256" key="11">
    <source>
        <dbReference type="PIRSR" id="PIRSR000098-1"/>
    </source>
</evidence>
<dbReference type="FunFam" id="3.30.360.10:FF:000005">
    <property type="entry name" value="Homoserine dehydrogenase"/>
    <property type="match status" value="1"/>
</dbReference>
<evidence type="ECO:0000256" key="12">
    <source>
        <dbReference type="PIRSR" id="PIRSR000098-2"/>
    </source>
</evidence>
<name>A0A919CNQ7_9PROT</name>
<dbReference type="Gene3D" id="3.30.360.10">
    <property type="entry name" value="Dihydrodipicolinate Reductase, domain 2"/>
    <property type="match status" value="1"/>
</dbReference>
<dbReference type="CDD" id="cd04881">
    <property type="entry name" value="ACT_HSDH-Hom"/>
    <property type="match status" value="1"/>
</dbReference>
<keyword evidence="8 12" id="KW-0521">NADP</keyword>
<dbReference type="InterPro" id="IPR005106">
    <property type="entry name" value="Asp/hSer_DH_NAD-bd"/>
</dbReference>
<dbReference type="GO" id="GO:0004412">
    <property type="term" value="F:homoserine dehydrogenase activity"/>
    <property type="evidence" value="ECO:0007669"/>
    <property type="project" value="UniProtKB-EC"/>
</dbReference>
<dbReference type="Pfam" id="PF00742">
    <property type="entry name" value="Homoserine_dh"/>
    <property type="match status" value="1"/>
</dbReference>
<dbReference type="NCBIfam" id="NF004976">
    <property type="entry name" value="PRK06349.1"/>
    <property type="match status" value="1"/>
</dbReference>
<evidence type="ECO:0000256" key="7">
    <source>
        <dbReference type="ARBA" id="ARBA00022697"/>
    </source>
</evidence>
<dbReference type="Pfam" id="PF03447">
    <property type="entry name" value="NAD_binding_3"/>
    <property type="match status" value="1"/>
</dbReference>
<accession>A0A919CNQ7</accession>
<comment type="similarity">
    <text evidence="3 13">Belongs to the homoserine dehydrogenase family.</text>
</comment>
<evidence type="ECO:0000256" key="6">
    <source>
        <dbReference type="ARBA" id="ARBA00022605"/>
    </source>
</evidence>
<keyword evidence="6" id="KW-0028">Amino-acid biosynthesis</keyword>
<evidence type="ECO:0000256" key="5">
    <source>
        <dbReference type="ARBA" id="ARBA00013376"/>
    </source>
</evidence>
<dbReference type="AlphaFoldDB" id="A0A919CNQ7"/>
<evidence type="ECO:0000256" key="8">
    <source>
        <dbReference type="ARBA" id="ARBA00022857"/>
    </source>
</evidence>
<keyword evidence="10" id="KW-0486">Methionine biosynthesis</keyword>
<dbReference type="PIRSF" id="PIRSF000098">
    <property type="entry name" value="Homoser_dehydrog"/>
    <property type="match status" value="1"/>
</dbReference>
<dbReference type="InterPro" id="IPR019811">
    <property type="entry name" value="HDH_CS"/>
</dbReference>